<protein>
    <submittedName>
        <fullName evidence="2">Uncharacterized protein</fullName>
    </submittedName>
</protein>
<feature type="non-terminal residue" evidence="2">
    <location>
        <position position="1"/>
    </location>
</feature>
<dbReference type="Proteomes" id="UP000250266">
    <property type="component" value="Unassembled WGS sequence"/>
</dbReference>
<reference evidence="2 3" key="1">
    <citation type="journal article" date="2016" name="Nat. Commun.">
        <title>Ectomycorrhizal ecology is imprinted in the genome of the dominant symbiotic fungus Cenococcum geophilum.</title>
        <authorList>
            <consortium name="DOE Joint Genome Institute"/>
            <person name="Peter M."/>
            <person name="Kohler A."/>
            <person name="Ohm R.A."/>
            <person name="Kuo A."/>
            <person name="Krutzmann J."/>
            <person name="Morin E."/>
            <person name="Arend M."/>
            <person name="Barry K.W."/>
            <person name="Binder M."/>
            <person name="Choi C."/>
            <person name="Clum A."/>
            <person name="Copeland A."/>
            <person name="Grisel N."/>
            <person name="Haridas S."/>
            <person name="Kipfer T."/>
            <person name="LaButti K."/>
            <person name="Lindquist E."/>
            <person name="Lipzen A."/>
            <person name="Maire R."/>
            <person name="Meier B."/>
            <person name="Mihaltcheva S."/>
            <person name="Molinier V."/>
            <person name="Murat C."/>
            <person name="Poggeler S."/>
            <person name="Quandt C.A."/>
            <person name="Sperisen C."/>
            <person name="Tritt A."/>
            <person name="Tisserant E."/>
            <person name="Crous P.W."/>
            <person name="Henrissat B."/>
            <person name="Nehls U."/>
            <person name="Egli S."/>
            <person name="Spatafora J.W."/>
            <person name="Grigoriev I.V."/>
            <person name="Martin F.M."/>
        </authorList>
    </citation>
    <scope>NUCLEOTIDE SEQUENCE [LARGE SCALE GENOMIC DNA]</scope>
    <source>
        <strain evidence="2 3">CBS 459.81</strain>
    </source>
</reference>
<accession>A0A8E2J9S6</accession>
<keyword evidence="3" id="KW-1185">Reference proteome</keyword>
<feature type="region of interest" description="Disordered" evidence="1">
    <location>
        <begin position="1"/>
        <end position="28"/>
    </location>
</feature>
<organism evidence="2 3">
    <name type="scientific">Lepidopterella palustris CBS 459.81</name>
    <dbReference type="NCBI Taxonomy" id="1314670"/>
    <lineage>
        <taxon>Eukaryota</taxon>
        <taxon>Fungi</taxon>
        <taxon>Dikarya</taxon>
        <taxon>Ascomycota</taxon>
        <taxon>Pezizomycotina</taxon>
        <taxon>Dothideomycetes</taxon>
        <taxon>Pleosporomycetidae</taxon>
        <taxon>Mytilinidiales</taxon>
        <taxon>Argynnaceae</taxon>
        <taxon>Lepidopterella</taxon>
    </lineage>
</organism>
<dbReference type="EMBL" id="KV745450">
    <property type="protein sequence ID" value="OCK74582.1"/>
    <property type="molecule type" value="Genomic_DNA"/>
</dbReference>
<sequence length="270" mass="29664">PPSFPTSLDSTKSKGSSLRPENDPPSPLPKFSYIERKGALDVRCSFVDIVHGLFSAESGVFATLIILECQFNTLKQPRRFQSVDISLEFRGMQPEETGPQVYAIAPDGKSSLMLTTRDVELKQSASLQLGSATPFGGATATLAARWEKSVSRDTSDEVTLMGSIHLIGRNWGKPNCASWTLLENPITNTGVPTSLRTAILLMRKNKDRFQCVVKIHTKVDFASAVENIFKSRNLSAPILFDPEMKPTNNLREYDVEGLGSLDLDSLTTVL</sequence>
<proteinExistence type="predicted"/>
<evidence type="ECO:0000256" key="1">
    <source>
        <dbReference type="SAM" id="MobiDB-lite"/>
    </source>
</evidence>
<dbReference type="OrthoDB" id="5030973at2759"/>
<name>A0A8E2J9S6_9PEZI</name>
<dbReference type="AlphaFoldDB" id="A0A8E2J9S6"/>
<evidence type="ECO:0000313" key="2">
    <source>
        <dbReference type="EMBL" id="OCK74582.1"/>
    </source>
</evidence>
<evidence type="ECO:0000313" key="3">
    <source>
        <dbReference type="Proteomes" id="UP000250266"/>
    </source>
</evidence>
<gene>
    <name evidence="2" type="ORF">K432DRAFT_264603</name>
</gene>
<feature type="compositionally biased region" description="Polar residues" evidence="1">
    <location>
        <begin position="1"/>
        <end position="16"/>
    </location>
</feature>
<feature type="non-terminal residue" evidence="2">
    <location>
        <position position="270"/>
    </location>
</feature>